<feature type="domain" description="HTH marR-type" evidence="4">
    <location>
        <begin position="1"/>
        <end position="140"/>
    </location>
</feature>
<dbReference type="InterPro" id="IPR036388">
    <property type="entry name" value="WH-like_DNA-bd_sf"/>
</dbReference>
<keyword evidence="2" id="KW-0238">DNA-binding</keyword>
<reference evidence="5 6" key="3">
    <citation type="submission" date="2023-06" db="EMBL/GenBank/DDBJ databases">
        <authorList>
            <person name="Zeman M."/>
            <person name="Kubasova T."/>
            <person name="Jahodarova E."/>
            <person name="Nykrynova M."/>
            <person name="Rychlik I."/>
        </authorList>
    </citation>
    <scope>NUCLEOTIDE SEQUENCE [LARGE SCALE GENOMIC DNA]</scope>
    <source>
        <strain evidence="5 6">105_WCHN</strain>
    </source>
</reference>
<dbReference type="EMBL" id="JAUDEO010000013">
    <property type="protein sequence ID" value="MDM8333626.1"/>
    <property type="molecule type" value="Genomic_DNA"/>
</dbReference>
<dbReference type="SUPFAM" id="SSF46785">
    <property type="entry name" value="Winged helix' DNA-binding domain"/>
    <property type="match status" value="1"/>
</dbReference>
<dbReference type="Gene3D" id="1.10.10.10">
    <property type="entry name" value="Winged helix-like DNA-binding domain superfamily/Winged helix DNA-binding domain"/>
    <property type="match status" value="1"/>
</dbReference>
<dbReference type="InterPro" id="IPR039422">
    <property type="entry name" value="MarR/SlyA-like"/>
</dbReference>
<dbReference type="PROSITE" id="PS50995">
    <property type="entry name" value="HTH_MARR_2"/>
    <property type="match status" value="1"/>
</dbReference>
<dbReference type="RefSeq" id="WP_289559582.1">
    <property type="nucleotide sequence ID" value="NZ_JAUDEO010000013.1"/>
</dbReference>
<sequence length="157" mass="17911">MAEDDRLLDQAIDVYLSGLKGLEAFISEPSARFALSFEQYLILRSITKQPGIKLMDIAAQRQVTRSAVSRQLKVLLSNGYVVQKRDPADRRRQSLVVTPQGTTVERQITARVRERFKKWVAVYGSERGQMLLDLLADFNKQILQSDQDINKEQGKND</sequence>
<dbReference type="SMART" id="SM00347">
    <property type="entry name" value="HTH_MARR"/>
    <property type="match status" value="1"/>
</dbReference>
<name>A0ABT7VM33_9LACO</name>
<dbReference type="InterPro" id="IPR036390">
    <property type="entry name" value="WH_DNA-bd_sf"/>
</dbReference>
<evidence type="ECO:0000313" key="6">
    <source>
        <dbReference type="Proteomes" id="UP001529423"/>
    </source>
</evidence>
<evidence type="ECO:0000259" key="4">
    <source>
        <dbReference type="PROSITE" id="PS50995"/>
    </source>
</evidence>
<evidence type="ECO:0000256" key="2">
    <source>
        <dbReference type="ARBA" id="ARBA00023125"/>
    </source>
</evidence>
<dbReference type="InterPro" id="IPR000835">
    <property type="entry name" value="HTH_MarR-typ"/>
</dbReference>
<keyword evidence="3" id="KW-0804">Transcription</keyword>
<dbReference type="Proteomes" id="UP001529423">
    <property type="component" value="Unassembled WGS sequence"/>
</dbReference>
<dbReference type="InterPro" id="IPR023187">
    <property type="entry name" value="Tscrpt_reg_MarR-type_CS"/>
</dbReference>
<gene>
    <name evidence="5" type="ORF">QUW46_03405</name>
</gene>
<evidence type="ECO:0000256" key="3">
    <source>
        <dbReference type="ARBA" id="ARBA00023163"/>
    </source>
</evidence>
<dbReference type="PANTHER" id="PTHR33164:SF43">
    <property type="entry name" value="HTH-TYPE TRANSCRIPTIONAL REPRESSOR YETL"/>
    <property type="match status" value="1"/>
</dbReference>
<dbReference type="PROSITE" id="PS01117">
    <property type="entry name" value="HTH_MARR_1"/>
    <property type="match status" value="1"/>
</dbReference>
<organism evidence="5 6">
    <name type="scientific">Limosilactobacillus panis</name>
    <dbReference type="NCBI Taxonomy" id="47493"/>
    <lineage>
        <taxon>Bacteria</taxon>
        <taxon>Bacillati</taxon>
        <taxon>Bacillota</taxon>
        <taxon>Bacilli</taxon>
        <taxon>Lactobacillales</taxon>
        <taxon>Lactobacillaceae</taxon>
        <taxon>Limosilactobacillus</taxon>
    </lineage>
</organism>
<accession>A0ABT7VM33</accession>
<keyword evidence="6" id="KW-1185">Reference proteome</keyword>
<dbReference type="PANTHER" id="PTHR33164">
    <property type="entry name" value="TRANSCRIPTIONAL REGULATOR, MARR FAMILY"/>
    <property type="match status" value="1"/>
</dbReference>
<evidence type="ECO:0000256" key="1">
    <source>
        <dbReference type="ARBA" id="ARBA00023015"/>
    </source>
</evidence>
<reference evidence="6" key="1">
    <citation type="submission" date="2023-06" db="EMBL/GenBank/DDBJ databases">
        <title>Identification and characterization of horizontal gene transfer across gut microbiota members of farm animals based on homology search.</title>
        <authorList>
            <person name="Zeman M."/>
            <person name="Kubasova T."/>
            <person name="Jahodarova E."/>
            <person name="Nykrynova M."/>
            <person name="Rychlik I."/>
        </authorList>
    </citation>
    <scope>NUCLEOTIDE SEQUENCE [LARGE SCALE GENOMIC DNA]</scope>
    <source>
        <strain evidence="6">105_WCHN</strain>
    </source>
</reference>
<dbReference type="Pfam" id="PF12802">
    <property type="entry name" value="MarR_2"/>
    <property type="match status" value="1"/>
</dbReference>
<reference evidence="5 6" key="2">
    <citation type="submission" date="2023-06" db="EMBL/GenBank/DDBJ databases">
        <title>Identification and characterization of horizontal gene transfer across gut microbiota members of farm animals based on homology search.</title>
        <authorList>
            <person name="Schwarzerova J."/>
            <person name="Nykrynova M."/>
            <person name="Jureckova K."/>
            <person name="Cejkova D."/>
            <person name="Rychlik I."/>
        </authorList>
    </citation>
    <scope>NUCLEOTIDE SEQUENCE [LARGE SCALE GENOMIC DNA]</scope>
    <source>
        <strain evidence="5 6">105_WCHN</strain>
    </source>
</reference>
<comment type="caution">
    <text evidence="5">The sequence shown here is derived from an EMBL/GenBank/DDBJ whole genome shotgun (WGS) entry which is preliminary data.</text>
</comment>
<protein>
    <submittedName>
        <fullName evidence="5">MarR family winged helix-turn-helix transcriptional regulator</fullName>
    </submittedName>
</protein>
<proteinExistence type="predicted"/>
<evidence type="ECO:0000313" key="5">
    <source>
        <dbReference type="EMBL" id="MDM8333626.1"/>
    </source>
</evidence>
<keyword evidence="1" id="KW-0805">Transcription regulation</keyword>